<dbReference type="GO" id="GO:0042597">
    <property type="term" value="C:periplasmic space"/>
    <property type="evidence" value="ECO:0007669"/>
    <property type="project" value="InterPro"/>
</dbReference>
<protein>
    <submittedName>
        <fullName evidence="5">Poly(Beta-D-mannuronate) lyase</fullName>
        <ecNumber evidence="5">4.2.2.3</ecNumber>
    </submittedName>
</protein>
<evidence type="ECO:0000256" key="1">
    <source>
        <dbReference type="ARBA" id="ARBA00022729"/>
    </source>
</evidence>
<dbReference type="Gene3D" id="1.50.10.100">
    <property type="entry name" value="Chondroitin AC/alginate lyase"/>
    <property type="match status" value="1"/>
</dbReference>
<evidence type="ECO:0000259" key="4">
    <source>
        <dbReference type="Pfam" id="PF05426"/>
    </source>
</evidence>
<evidence type="ECO:0000256" key="3">
    <source>
        <dbReference type="SAM" id="SignalP"/>
    </source>
</evidence>
<dbReference type="RefSeq" id="WP_246301567.1">
    <property type="nucleotide sequence ID" value="NZ_JACCCW010000001.1"/>
</dbReference>
<keyword evidence="2 5" id="KW-0456">Lyase</keyword>
<comment type="caution">
    <text evidence="5">The sequence shown here is derived from an EMBL/GenBank/DDBJ whole genome shotgun (WGS) entry which is preliminary data.</text>
</comment>
<feature type="signal peptide" evidence="3">
    <location>
        <begin position="1"/>
        <end position="28"/>
    </location>
</feature>
<dbReference type="SUPFAM" id="SSF48230">
    <property type="entry name" value="Chondroitin AC/alginate lyase"/>
    <property type="match status" value="1"/>
</dbReference>
<name>A0A7Y9TF36_9BACT</name>
<proteinExistence type="predicted"/>
<dbReference type="EMBL" id="JACCCW010000001">
    <property type="protein sequence ID" value="NYF78326.1"/>
    <property type="molecule type" value="Genomic_DNA"/>
</dbReference>
<evidence type="ECO:0000256" key="2">
    <source>
        <dbReference type="ARBA" id="ARBA00023239"/>
    </source>
</evidence>
<sequence length="358" mass="39221">MFLSLSRIPGWGSFLLLLLCVAQLQAHAQSLRSPWEQVPINASAPAFPCPPAIALPQSLVFNGYYTDEHHSIVDPQAKAAYRAASKANELFIKQVAHAADAYQTSRSKAAAQCAVTLLDEAAHQHAFTTAQLGKTGARDGFYVQAFYLDGLSMAYLKVLKSPFVSNQQRTDIQSWLVQMAESVRDFYNSMTRQNAGDSRNNLIYWAGLGVAATGVAADRSDLFDWGIAQYRLGVGQIGTDGTLPLEMDRASMALHYHLFASAPLVLLAELAKPNGIDLYEANNGAIHRLVKVTVRELGNPSFFQQRTGVAQVMPEELDGEIIGWAIPYQRRFPDPVLASLLAKTKSTSYWMMGGNPPN</sequence>
<dbReference type="Pfam" id="PF05426">
    <property type="entry name" value="Alginate_lyase"/>
    <property type="match status" value="1"/>
</dbReference>
<evidence type="ECO:0000313" key="6">
    <source>
        <dbReference type="Proteomes" id="UP000589520"/>
    </source>
</evidence>
<reference evidence="5 6" key="1">
    <citation type="submission" date="2020-07" db="EMBL/GenBank/DDBJ databases">
        <title>Genomic Encyclopedia of Type Strains, Phase IV (KMG-V): Genome sequencing to study the core and pangenomes of soil and plant-associated prokaryotes.</title>
        <authorList>
            <person name="Whitman W."/>
        </authorList>
    </citation>
    <scope>NUCLEOTIDE SEQUENCE [LARGE SCALE GENOMIC DNA]</scope>
    <source>
        <strain evidence="5 6">X4EP2</strain>
    </source>
</reference>
<keyword evidence="1 3" id="KW-0732">Signal</keyword>
<feature type="domain" description="Alginate lyase" evidence="4">
    <location>
        <begin position="64"/>
        <end position="303"/>
    </location>
</feature>
<organism evidence="5 6">
    <name type="scientific">Granulicella arctica</name>
    <dbReference type="NCBI Taxonomy" id="940613"/>
    <lineage>
        <taxon>Bacteria</taxon>
        <taxon>Pseudomonadati</taxon>
        <taxon>Acidobacteriota</taxon>
        <taxon>Terriglobia</taxon>
        <taxon>Terriglobales</taxon>
        <taxon>Acidobacteriaceae</taxon>
        <taxon>Granulicella</taxon>
    </lineage>
</organism>
<accession>A0A7Y9TF36</accession>
<dbReference type="InterPro" id="IPR008397">
    <property type="entry name" value="Alginate_lyase_dom"/>
</dbReference>
<dbReference type="GO" id="GO:0045135">
    <property type="term" value="F:poly(beta-D-mannuronate) lyase activity"/>
    <property type="evidence" value="ECO:0007669"/>
    <property type="project" value="UniProtKB-EC"/>
</dbReference>
<feature type="chain" id="PRO_5031248661" evidence="3">
    <location>
        <begin position="29"/>
        <end position="358"/>
    </location>
</feature>
<dbReference type="EC" id="4.2.2.3" evidence="5"/>
<dbReference type="InterPro" id="IPR008929">
    <property type="entry name" value="Chondroitin_lyas"/>
</dbReference>
<dbReference type="AlphaFoldDB" id="A0A7Y9TF36"/>
<dbReference type="Proteomes" id="UP000589520">
    <property type="component" value="Unassembled WGS sequence"/>
</dbReference>
<evidence type="ECO:0000313" key="5">
    <source>
        <dbReference type="EMBL" id="NYF78326.1"/>
    </source>
</evidence>
<gene>
    <name evidence="5" type="ORF">HDF17_000613</name>
</gene>
<keyword evidence="6" id="KW-1185">Reference proteome</keyword>